<proteinExistence type="predicted"/>
<dbReference type="Proteomes" id="UP001153332">
    <property type="component" value="Unassembled WGS sequence"/>
</dbReference>
<protein>
    <submittedName>
        <fullName evidence="1">Uncharacterized protein</fullName>
    </submittedName>
</protein>
<comment type="caution">
    <text evidence="1">The sequence shown here is derived from an EMBL/GenBank/DDBJ whole genome shotgun (WGS) entry which is preliminary data.</text>
</comment>
<sequence length="92" mass="10840">MASTIKETFTKFIGFIPGLRRSMDNMNDPSEFEATENPQHWYEDMDVTEGRGLEVQLERQLTEKEKADIFKHFKEVKDEKRKGNPEEAEDDE</sequence>
<accession>A0ACC2JN73</accession>
<dbReference type="EMBL" id="JAPUUL010000905">
    <property type="protein sequence ID" value="KAJ8128959.1"/>
    <property type="molecule type" value="Genomic_DNA"/>
</dbReference>
<name>A0ACC2JN73_9PEZI</name>
<organism evidence="1 2">
    <name type="scientific">Lasiodiplodia mahajangana</name>
    <dbReference type="NCBI Taxonomy" id="1108764"/>
    <lineage>
        <taxon>Eukaryota</taxon>
        <taxon>Fungi</taxon>
        <taxon>Dikarya</taxon>
        <taxon>Ascomycota</taxon>
        <taxon>Pezizomycotina</taxon>
        <taxon>Dothideomycetes</taxon>
        <taxon>Dothideomycetes incertae sedis</taxon>
        <taxon>Botryosphaeriales</taxon>
        <taxon>Botryosphaeriaceae</taxon>
        <taxon>Lasiodiplodia</taxon>
    </lineage>
</organism>
<evidence type="ECO:0000313" key="1">
    <source>
        <dbReference type="EMBL" id="KAJ8128959.1"/>
    </source>
</evidence>
<keyword evidence="2" id="KW-1185">Reference proteome</keyword>
<gene>
    <name evidence="1" type="ORF">O1611_g4671</name>
</gene>
<evidence type="ECO:0000313" key="2">
    <source>
        <dbReference type="Proteomes" id="UP001153332"/>
    </source>
</evidence>
<reference evidence="1" key="1">
    <citation type="submission" date="2022-12" db="EMBL/GenBank/DDBJ databases">
        <title>Genome Sequence of Lasiodiplodia mahajangana.</title>
        <authorList>
            <person name="Buettner E."/>
        </authorList>
    </citation>
    <scope>NUCLEOTIDE SEQUENCE</scope>
    <source>
        <strain evidence="1">VT137</strain>
    </source>
</reference>